<evidence type="ECO:0000256" key="6">
    <source>
        <dbReference type="RuleBase" id="RU000716"/>
    </source>
</evidence>
<dbReference type="PANTHER" id="PTHR43133">
    <property type="entry name" value="RNA POLYMERASE ECF-TYPE SIGMA FACTO"/>
    <property type="match status" value="1"/>
</dbReference>
<feature type="domain" description="RNA polymerase sigma factor 70 region 4 type 2" evidence="8">
    <location>
        <begin position="96"/>
        <end position="146"/>
    </location>
</feature>
<protein>
    <recommendedName>
        <fullName evidence="6">RNA polymerase sigma factor</fullName>
    </recommendedName>
</protein>
<dbReference type="Gene3D" id="1.10.1740.10">
    <property type="match status" value="1"/>
</dbReference>
<organism evidence="9 10">
    <name type="scientific">Asaia lannensis NBRC 102526</name>
    <dbReference type="NCBI Taxonomy" id="1307926"/>
    <lineage>
        <taxon>Bacteria</taxon>
        <taxon>Pseudomonadati</taxon>
        <taxon>Pseudomonadota</taxon>
        <taxon>Alphaproteobacteria</taxon>
        <taxon>Acetobacterales</taxon>
        <taxon>Acetobacteraceae</taxon>
        <taxon>Asaia</taxon>
    </lineage>
</organism>
<proteinExistence type="inferred from homology"/>
<dbReference type="SUPFAM" id="SSF88659">
    <property type="entry name" value="Sigma3 and sigma4 domains of RNA polymerase sigma factors"/>
    <property type="match status" value="1"/>
</dbReference>
<dbReference type="InterPro" id="IPR000838">
    <property type="entry name" value="RNA_pol_sigma70_ECF_CS"/>
</dbReference>
<evidence type="ECO:0000256" key="3">
    <source>
        <dbReference type="ARBA" id="ARBA00023082"/>
    </source>
</evidence>
<dbReference type="Gene3D" id="1.10.10.10">
    <property type="entry name" value="Winged helix-like DNA-binding domain superfamily/Winged helix DNA-binding domain"/>
    <property type="match status" value="1"/>
</dbReference>
<dbReference type="Proteomes" id="UP001523401">
    <property type="component" value="Unassembled WGS sequence"/>
</dbReference>
<dbReference type="NCBIfam" id="TIGR02937">
    <property type="entry name" value="sigma70-ECF"/>
    <property type="match status" value="1"/>
</dbReference>
<dbReference type="InterPro" id="IPR039425">
    <property type="entry name" value="RNA_pol_sigma-70-like"/>
</dbReference>
<dbReference type="InterPro" id="IPR014284">
    <property type="entry name" value="RNA_pol_sigma-70_dom"/>
</dbReference>
<accession>A0ABT1CJE7</accession>
<sequence>MSVHLADLRGFARYLTREASAADDLVQDTVLRALSARDSFVDGTNIKAWLFTILRNVFYEQRRRRVKETEILGEISRGSEGDVAERDSFQDGVMDLSQLLWRLPDILREALILVGAQELSYEEAASICDCPVGTMKARVSRARGQLAELASVPRESGQA</sequence>
<dbReference type="InterPro" id="IPR013325">
    <property type="entry name" value="RNA_pol_sigma_r2"/>
</dbReference>
<evidence type="ECO:0000256" key="5">
    <source>
        <dbReference type="ARBA" id="ARBA00023163"/>
    </source>
</evidence>
<keyword evidence="2 6" id="KW-0805">Transcription regulation</keyword>
<dbReference type="InterPro" id="IPR007627">
    <property type="entry name" value="RNA_pol_sigma70_r2"/>
</dbReference>
<reference evidence="9 10" key="1">
    <citation type="submission" date="2022-06" db="EMBL/GenBank/DDBJ databases">
        <title>Whole-genome of Asaia lannensis strain LMG 27011T.</title>
        <authorList>
            <person name="Sombolestani A."/>
        </authorList>
    </citation>
    <scope>NUCLEOTIDE SEQUENCE [LARGE SCALE GENOMIC DNA]</scope>
    <source>
        <strain evidence="9 10">NBRC 102526</strain>
    </source>
</reference>
<name>A0ABT1CJE7_9PROT</name>
<dbReference type="InterPro" id="IPR036388">
    <property type="entry name" value="WH-like_DNA-bd_sf"/>
</dbReference>
<gene>
    <name evidence="9" type="ORF">NF685_13080</name>
</gene>
<evidence type="ECO:0000256" key="2">
    <source>
        <dbReference type="ARBA" id="ARBA00023015"/>
    </source>
</evidence>
<dbReference type="Pfam" id="PF08281">
    <property type="entry name" value="Sigma70_r4_2"/>
    <property type="match status" value="1"/>
</dbReference>
<keyword evidence="4 6" id="KW-0238">DNA-binding</keyword>
<dbReference type="PROSITE" id="PS01063">
    <property type="entry name" value="SIGMA70_ECF"/>
    <property type="match status" value="1"/>
</dbReference>
<evidence type="ECO:0000259" key="8">
    <source>
        <dbReference type="Pfam" id="PF08281"/>
    </source>
</evidence>
<dbReference type="PANTHER" id="PTHR43133:SF25">
    <property type="entry name" value="RNA POLYMERASE SIGMA FACTOR RFAY-RELATED"/>
    <property type="match status" value="1"/>
</dbReference>
<keyword evidence="3 6" id="KW-0731">Sigma factor</keyword>
<keyword evidence="5 6" id="KW-0804">Transcription</keyword>
<comment type="caution">
    <text evidence="9">The sequence shown here is derived from an EMBL/GenBank/DDBJ whole genome shotgun (WGS) entry which is preliminary data.</text>
</comment>
<evidence type="ECO:0000256" key="4">
    <source>
        <dbReference type="ARBA" id="ARBA00023125"/>
    </source>
</evidence>
<evidence type="ECO:0000313" key="10">
    <source>
        <dbReference type="Proteomes" id="UP001523401"/>
    </source>
</evidence>
<evidence type="ECO:0000313" key="9">
    <source>
        <dbReference type="EMBL" id="MCO6160967.1"/>
    </source>
</evidence>
<dbReference type="InterPro" id="IPR013249">
    <property type="entry name" value="RNA_pol_sigma70_r4_t2"/>
</dbReference>
<feature type="domain" description="RNA polymerase sigma-70 region 2" evidence="7">
    <location>
        <begin position="4"/>
        <end position="65"/>
    </location>
</feature>
<comment type="similarity">
    <text evidence="1 6">Belongs to the sigma-70 factor family. ECF subfamily.</text>
</comment>
<dbReference type="EMBL" id="JAMXQU010000012">
    <property type="protein sequence ID" value="MCO6160967.1"/>
    <property type="molecule type" value="Genomic_DNA"/>
</dbReference>
<evidence type="ECO:0000259" key="7">
    <source>
        <dbReference type="Pfam" id="PF04542"/>
    </source>
</evidence>
<dbReference type="InterPro" id="IPR013324">
    <property type="entry name" value="RNA_pol_sigma_r3/r4-like"/>
</dbReference>
<evidence type="ECO:0000256" key="1">
    <source>
        <dbReference type="ARBA" id="ARBA00010641"/>
    </source>
</evidence>
<keyword evidence="10" id="KW-1185">Reference proteome</keyword>
<dbReference type="SUPFAM" id="SSF88946">
    <property type="entry name" value="Sigma2 domain of RNA polymerase sigma factors"/>
    <property type="match status" value="1"/>
</dbReference>
<dbReference type="Pfam" id="PF04542">
    <property type="entry name" value="Sigma70_r2"/>
    <property type="match status" value="1"/>
</dbReference>